<comment type="caution">
    <text evidence="3">The sequence shown here is derived from an EMBL/GenBank/DDBJ whole genome shotgun (WGS) entry which is preliminary data.</text>
</comment>
<accession>A0A8J2WY63</accession>
<name>A0A8J2WY63_9STRA</name>
<dbReference type="AlphaFoldDB" id="A0A8J2WY63"/>
<reference evidence="3" key="1">
    <citation type="submission" date="2021-11" db="EMBL/GenBank/DDBJ databases">
        <authorList>
            <consortium name="Genoscope - CEA"/>
            <person name="William W."/>
        </authorList>
    </citation>
    <scope>NUCLEOTIDE SEQUENCE</scope>
</reference>
<evidence type="ECO:0000256" key="1">
    <source>
        <dbReference type="SAM" id="MobiDB-lite"/>
    </source>
</evidence>
<dbReference type="EMBL" id="CAKKNE010000004">
    <property type="protein sequence ID" value="CAH0373177.1"/>
    <property type="molecule type" value="Genomic_DNA"/>
</dbReference>
<dbReference type="SUPFAM" id="SSF51045">
    <property type="entry name" value="WW domain"/>
    <property type="match status" value="1"/>
</dbReference>
<dbReference type="CDD" id="cd00201">
    <property type="entry name" value="WW"/>
    <property type="match status" value="1"/>
</dbReference>
<feature type="domain" description="WW" evidence="2">
    <location>
        <begin position="509"/>
        <end position="543"/>
    </location>
</feature>
<dbReference type="Pfam" id="PF23625">
    <property type="entry name" value="UIM_2"/>
    <property type="match status" value="1"/>
</dbReference>
<feature type="compositionally biased region" description="Polar residues" evidence="1">
    <location>
        <begin position="490"/>
        <end position="499"/>
    </location>
</feature>
<evidence type="ECO:0000259" key="2">
    <source>
        <dbReference type="PROSITE" id="PS50020"/>
    </source>
</evidence>
<feature type="compositionally biased region" description="Gly residues" evidence="1">
    <location>
        <begin position="374"/>
        <end position="390"/>
    </location>
</feature>
<dbReference type="InterPro" id="IPR036020">
    <property type="entry name" value="WW_dom_sf"/>
</dbReference>
<organism evidence="3 4">
    <name type="scientific">Pelagomonas calceolata</name>
    <dbReference type="NCBI Taxonomy" id="35677"/>
    <lineage>
        <taxon>Eukaryota</taxon>
        <taxon>Sar</taxon>
        <taxon>Stramenopiles</taxon>
        <taxon>Ochrophyta</taxon>
        <taxon>Pelagophyceae</taxon>
        <taxon>Pelagomonadales</taxon>
        <taxon>Pelagomonadaceae</taxon>
        <taxon>Pelagomonas</taxon>
    </lineage>
</organism>
<dbReference type="PROSITE" id="PS01159">
    <property type="entry name" value="WW_DOMAIN_1"/>
    <property type="match status" value="1"/>
</dbReference>
<dbReference type="PROSITE" id="PS50020">
    <property type="entry name" value="WW_DOMAIN_2"/>
    <property type="match status" value="1"/>
</dbReference>
<feature type="region of interest" description="Disordered" evidence="1">
    <location>
        <begin position="135"/>
        <end position="396"/>
    </location>
</feature>
<feature type="compositionally biased region" description="Basic and acidic residues" evidence="1">
    <location>
        <begin position="273"/>
        <end position="287"/>
    </location>
</feature>
<proteinExistence type="predicted"/>
<feature type="compositionally biased region" description="Pro residues" evidence="1">
    <location>
        <begin position="202"/>
        <end position="218"/>
    </location>
</feature>
<keyword evidence="4" id="KW-1185">Reference proteome</keyword>
<dbReference type="PROSITE" id="PS50330">
    <property type="entry name" value="UIM"/>
    <property type="match status" value="2"/>
</dbReference>
<dbReference type="SMART" id="SM00456">
    <property type="entry name" value="WW"/>
    <property type="match status" value="1"/>
</dbReference>
<dbReference type="SMART" id="SM00726">
    <property type="entry name" value="UIM"/>
    <property type="match status" value="6"/>
</dbReference>
<protein>
    <recommendedName>
        <fullName evidence="2">WW domain-containing protein</fullName>
    </recommendedName>
</protein>
<dbReference type="Proteomes" id="UP000789595">
    <property type="component" value="Unassembled WGS sequence"/>
</dbReference>
<evidence type="ECO:0000313" key="4">
    <source>
        <dbReference type="Proteomes" id="UP000789595"/>
    </source>
</evidence>
<sequence>MVKQRRRSAAAVGFQNIEVVPSEALETALRERQQLCKHGEAWARRIGASDDPQKLKAFTGLWWDLSPQMRSWEVPPDDGSKCQKCKRTHRLGFYRGITYRDRCECNKGGRKIADEWKLLGYECYKRGLRERELVGTSTTVVQRKKSQSPRPRAPSGPLPDVDLGACAGYVKGGNADDAAPAAPASPPKEETKTEPQPVAIQLPPPRKLAPRVPTPDPSKPFAAGGFQAFKRKWQAKQQQQAPAVTVSTGAFAPPKTPEASWPTLDGKPAPELPESRRAQESGYDPRTEPLLPGDWRCSLCGRPNIRRRDACASRRCRGRRPEGHTGEDAYQRALRESREADQRRQEAEDDELERALAASRAESQPSNDLMGPSAYGGGAFGSGGTNGFGGSSARAASPGLGGGLYGGAFSSDSGTGAFSAFAAPADGGFRGGAFGGPTNGAFAAAAPAADAGAGRVSVGARARARAAARADGAAAQQTTPEASRLLAAAQQPSTVSPTASARALASQPPPSSTGWVALQDPSSGRTYYEHAGRGLTTWDRPAELEDDDADLRAALAASAAQPPPVDEDAELRAALALSARERPPAPPAMDDDAELRAVLALSAREASQQPVHQDDDLARALAASLRETRRPATDISSVLAAAGLSRHLPLFRREEIESVEDLRYLSVDDFVAIGLERAEAQDLSRMCATVAV</sequence>
<evidence type="ECO:0000313" key="3">
    <source>
        <dbReference type="EMBL" id="CAH0373177.1"/>
    </source>
</evidence>
<dbReference type="InterPro" id="IPR001202">
    <property type="entry name" value="WW_dom"/>
</dbReference>
<feature type="region of interest" description="Disordered" evidence="1">
    <location>
        <begin position="487"/>
        <end position="515"/>
    </location>
</feature>
<dbReference type="Pfam" id="PF02809">
    <property type="entry name" value="UIM"/>
    <property type="match status" value="5"/>
</dbReference>
<dbReference type="Gene3D" id="2.20.70.10">
    <property type="match status" value="1"/>
</dbReference>
<feature type="compositionally biased region" description="Basic and acidic residues" evidence="1">
    <location>
        <begin position="319"/>
        <end position="346"/>
    </location>
</feature>
<gene>
    <name evidence="3" type="ORF">PECAL_4P03570</name>
</gene>
<dbReference type="InterPro" id="IPR003903">
    <property type="entry name" value="UIM_dom"/>
</dbReference>